<dbReference type="InterPro" id="IPR050163">
    <property type="entry name" value="Apolipoprotein_A1/A4/E"/>
</dbReference>
<dbReference type="PANTHER" id="PTHR18976">
    <property type="entry name" value="APOLIPOPROTEIN"/>
    <property type="match status" value="1"/>
</dbReference>
<accession>A0A2H6KJL6</accession>
<comment type="caution">
    <text evidence="3">The sequence shown here is derived from an EMBL/GenBank/DDBJ whole genome shotgun (WGS) entry which is preliminary data.</text>
</comment>
<reference evidence="3 4" key="1">
    <citation type="journal article" date="2017" name="BMC Genomics">
        <title>Whole-genome assembly of Babesia ovata and comparative genomics between closely related pathogens.</title>
        <authorList>
            <person name="Yamagishi J."/>
            <person name="Asada M."/>
            <person name="Hakimi H."/>
            <person name="Tanaka T.Q."/>
            <person name="Sugimoto C."/>
            <person name="Kawazu S."/>
        </authorList>
    </citation>
    <scope>NUCLEOTIDE SEQUENCE [LARGE SCALE GENOMIC DNA]</scope>
    <source>
        <strain evidence="3 4">Miyake</strain>
    </source>
</reference>
<evidence type="ECO:0000256" key="1">
    <source>
        <dbReference type="SAM" id="Coils"/>
    </source>
</evidence>
<feature type="transmembrane region" description="Helical" evidence="2">
    <location>
        <begin position="1532"/>
        <end position="1555"/>
    </location>
</feature>
<evidence type="ECO:0000256" key="2">
    <source>
        <dbReference type="SAM" id="Phobius"/>
    </source>
</evidence>
<dbReference type="RefSeq" id="XP_028869413.1">
    <property type="nucleotide sequence ID" value="XM_029013580.1"/>
</dbReference>
<dbReference type="Proteomes" id="UP000236319">
    <property type="component" value="Unassembled WGS sequence"/>
</dbReference>
<keyword evidence="2" id="KW-0812">Transmembrane</keyword>
<keyword evidence="2" id="KW-1133">Transmembrane helix</keyword>
<dbReference type="OrthoDB" id="10266508at2759"/>
<feature type="coiled-coil region" evidence="1">
    <location>
        <begin position="202"/>
        <end position="268"/>
    </location>
</feature>
<dbReference type="PANTHER" id="PTHR18976:SF34">
    <property type="entry name" value="LIPID-BINDING PROTEIN"/>
    <property type="match status" value="1"/>
</dbReference>
<evidence type="ECO:0000313" key="4">
    <source>
        <dbReference type="Proteomes" id="UP000236319"/>
    </source>
</evidence>
<keyword evidence="2" id="KW-0472">Membrane</keyword>
<keyword evidence="1" id="KW-0175">Coiled coil</keyword>
<sequence>MSFLHGVLHNIKPKLGLHKESINDAIKSLNTNKHSGKEGFNAAIGEVVQGVREYNEGVRRSNQQVKITVENLQSKVSDAFVRDVNNILPDIVAGVKMEHSAQEIKSAETLIGGKLEDCEINASAFVDSLSRHSETIDNFNNTLCNRVRGVISSVEHEKVRLHDVAAKEKDILTAATDKIGDALNKLKCSVNDKIKVDVGKLVKEVKEALKPIKDKLEEINRQLIEYTRALEEWIANAEAAVKAAFDKVEAIINEVDETKRKAKNKEAIETAAEFIRGLSSTLNEDFAFKNEQFRKAVEAITNATEQLKSLHESVTQAVPESKLEQIKTHLGVNDEPLKGGIKSEMKDYVEDVVFKKIQEQVGAIKDGVGDGKRNGVINTYLMQLKEEITKVVGWINGPGSTAEGDPNEKYRGLKGIQHKVKMYAEAFRDKFEKFVEGWIINILDKEPVKSWLGQYAEDNNGVSALKKEYITKDNGIHPDHLQRIASEIKDGIKEHFKTKLNGELFKVSKTIQNGDRPDSIQQNVEYIQEVCTSFAKNVGDNITKVNYTTLVFAVQKKIETALGVTDSKATLKYNPTNLSYAVQLMLPSLSFTARQTALALGSFTTKKDIFSLGFNLDAAIHDVGRIKQILGNGKTDGSGNEAGDRITAGLTAVGKKIKELHDNLDALSSSGSTGPHNILGKELSTSIADNVKWTTVDPQLATLLKTTADAGIQKLHEKLQTKVIDEILEKIDKDVTKHEQSANNAYAAIIQRVNEITNGLTQMCNAIKQAADTDKDSARTNLKKLRDTYFNKLLKDRNSIHHIHKDLLDLQNNLESEPLKKLKIFLEQYADKMLDLHVKSLHKQVNNTVKQSQDELTTQAKKDYVVTMQLLIQQFAERVRSDLNGLPQAISDDLEQGHKGFMAKLHEQFLNRFNTYLRTYNLESRTLRDIAGTVCYQFSDFMEALYKQEDFTNNRIYVEPSRKALQTLLTHLANSQHFDRIFTDNLKNLRGTFNYFAPKRFHTPNSTLIDPLREGIRSLAKEVGYGYVNTYSGEKPIDGWVTKVTDAKASEPKTKLTDEGKNCAKVCLTVFYTLNSTLQEMKQNCGSNWRGDSVTKSTKLGQFLADQGYDVSDAGKQNGEIDMELRGGQVNKFLVGSDNKHVYKADGTISTLTTLYDYLETYNHACHLRHVDGAKAPLSVFHMLSWLAGLTYSPMLGAMYDRFISLFDKPTEYKAHNHSANYTLDAYPSTITAEQMETSLYDIMSQSHDLLTSILGHGHAGGIYACDHLNNSNNLLYPNNPGACFDLLAEILQRLSQQLSFLYYQCDWNRNDKRKKHREEPFEQAVKGVNFENPDTDLDITSVFKSTKHSSGKNTPHHDGDLHSLVSCNPTSTAAHPCGPYLRPLSSDLGTMLSKKNADKYLSWIVYVTETFYDLLKKLFDECNKQCGGDKPKCRIARCPQGCKATNKSLISNHSESCNSIVNCTSTLPTFCKYGFVYENSSALNGMYGDNEKRTCRDFCDALKQVLKKGNALGDIVHKHIPAFLWEIRYKFFYTLLALWSLSLLYLLHIAVVRLDVLRIRSHLRSPSSHRIAAQSLLAVARVGKIANVKYFSP</sequence>
<gene>
    <name evidence="3" type="ORF">BOVATA_046630</name>
</gene>
<proteinExistence type="predicted"/>
<dbReference type="GeneID" id="39876940"/>
<dbReference type="EMBL" id="BDSA01000019">
    <property type="protein sequence ID" value="GBE63170.1"/>
    <property type="molecule type" value="Genomic_DNA"/>
</dbReference>
<keyword evidence="4" id="KW-1185">Reference proteome</keyword>
<dbReference type="VEuPathDB" id="PiroplasmaDB:BOVATA_046630"/>
<name>A0A2H6KJL6_9APIC</name>
<evidence type="ECO:0000313" key="3">
    <source>
        <dbReference type="EMBL" id="GBE63170.1"/>
    </source>
</evidence>
<evidence type="ECO:0008006" key="5">
    <source>
        <dbReference type="Google" id="ProtNLM"/>
    </source>
</evidence>
<protein>
    <recommendedName>
        <fullName evidence="5">C3H1-type domain-containing protein</fullName>
    </recommendedName>
</protein>
<organism evidence="3 4">
    <name type="scientific">Babesia ovata</name>
    <dbReference type="NCBI Taxonomy" id="189622"/>
    <lineage>
        <taxon>Eukaryota</taxon>
        <taxon>Sar</taxon>
        <taxon>Alveolata</taxon>
        <taxon>Apicomplexa</taxon>
        <taxon>Aconoidasida</taxon>
        <taxon>Piroplasmida</taxon>
        <taxon>Babesiidae</taxon>
        <taxon>Babesia</taxon>
    </lineage>
</organism>